<evidence type="ECO:0000313" key="10">
    <source>
        <dbReference type="EMBL" id="TDK26968.1"/>
    </source>
</evidence>
<accession>A0A4R5U0A9</accession>
<protein>
    <recommendedName>
        <fullName evidence="7">Molybdopterin molybdenumtransferase</fullName>
        <ecNumber evidence="7">2.10.1.1</ecNumber>
    </recommendedName>
</protein>
<keyword evidence="7" id="KW-0479">Metal-binding</keyword>
<dbReference type="EMBL" id="SMTK01000002">
    <property type="protein sequence ID" value="TDK26968.1"/>
    <property type="molecule type" value="Genomic_DNA"/>
</dbReference>
<name>A0A4R5U0A9_9MICC</name>
<reference evidence="10 11" key="1">
    <citation type="submission" date="2019-03" db="EMBL/GenBank/DDBJ databases">
        <title>Arthrobacter sp. nov., an bacterium isolated from biocrust in Mu Us Desert.</title>
        <authorList>
            <person name="Lixiong L."/>
        </authorList>
    </citation>
    <scope>NUCLEOTIDE SEQUENCE [LARGE SCALE GENOMIC DNA]</scope>
    <source>
        <strain evidence="10 11">SLN-3</strain>
    </source>
</reference>
<dbReference type="Gene3D" id="3.40.980.10">
    <property type="entry name" value="MoaB/Mog-like domain"/>
    <property type="match status" value="1"/>
</dbReference>
<dbReference type="InterPro" id="IPR005111">
    <property type="entry name" value="MoeA_C_domain_IV"/>
</dbReference>
<comment type="function">
    <text evidence="1 7">Catalyzes the insertion of molybdate into adenylated molybdopterin with the concomitant release of AMP.</text>
</comment>
<dbReference type="NCBIfam" id="TIGR00177">
    <property type="entry name" value="molyb_syn"/>
    <property type="match status" value="1"/>
</dbReference>
<dbReference type="InterPro" id="IPR036688">
    <property type="entry name" value="MoeA_C_domain_IV_sf"/>
</dbReference>
<evidence type="ECO:0000256" key="5">
    <source>
        <dbReference type="ARBA" id="ARBA00023150"/>
    </source>
</evidence>
<evidence type="ECO:0000256" key="7">
    <source>
        <dbReference type="RuleBase" id="RU365090"/>
    </source>
</evidence>
<proteinExistence type="inferred from homology"/>
<sequence>MTRSVSEHQLAVEQLLGAGGYARAGRGGGAAESLPLTAALGRVLAADVHAPVALPPFDNSQMDGYAVHLRDLGDGPAAAGNGEPEGHLRLHVGAPVPAGSSPPPLEPGTAVPIMTGAMVPAGTGAVVPIERADPPRFPALSTGDGGQPVVQLPAGTPAGTFIRRAGSDIAAGDLALEAGTLLGPAQLGLLAACGLAEVAVRTPFRVLLLSTGDEVTEPGGPLGDGRIYDANTTLLEAALRDAGAEVLRTRVLSDDPEKLREALDTPPAAEIHLILTSGGISQGAYEVVKQALSGSGVEFPGVALQPGGPQAIGTLGGVPFLGFPGNPVSALVSFEMFLRPALTALTGAPAPRVALPARLTAPASSPAAKHQVRRGLYRDGRVELIGGPGSHLLNALAGSNALVHFPVGLSEAAAGDEVTVWLIGPVPPPAPPVPAPTHQELPS</sequence>
<dbReference type="NCBIfam" id="NF045515">
    <property type="entry name" value="Glp_gephyrin"/>
    <property type="match status" value="1"/>
</dbReference>
<dbReference type="GO" id="GO:0006777">
    <property type="term" value="P:Mo-molybdopterin cofactor biosynthetic process"/>
    <property type="evidence" value="ECO:0007669"/>
    <property type="project" value="UniProtKB-UniRule"/>
</dbReference>
<organism evidence="10 11">
    <name type="scientific">Arthrobacter crusticola</name>
    <dbReference type="NCBI Taxonomy" id="2547960"/>
    <lineage>
        <taxon>Bacteria</taxon>
        <taxon>Bacillati</taxon>
        <taxon>Actinomycetota</taxon>
        <taxon>Actinomycetes</taxon>
        <taxon>Micrococcales</taxon>
        <taxon>Micrococcaceae</taxon>
        <taxon>Arthrobacter</taxon>
    </lineage>
</organism>
<dbReference type="InterPro" id="IPR038987">
    <property type="entry name" value="MoeA-like"/>
</dbReference>
<dbReference type="CDD" id="cd00887">
    <property type="entry name" value="MoeA"/>
    <property type="match status" value="1"/>
</dbReference>
<dbReference type="UniPathway" id="UPA00344"/>
<dbReference type="RefSeq" id="WP_133403316.1">
    <property type="nucleotide sequence ID" value="NZ_SMTK01000002.1"/>
</dbReference>
<dbReference type="PANTHER" id="PTHR10192">
    <property type="entry name" value="MOLYBDOPTERIN BIOSYNTHESIS PROTEIN"/>
    <property type="match status" value="1"/>
</dbReference>
<dbReference type="Gene3D" id="3.90.105.10">
    <property type="entry name" value="Molybdopterin biosynthesis moea protein, domain 2"/>
    <property type="match status" value="1"/>
</dbReference>
<evidence type="ECO:0000259" key="9">
    <source>
        <dbReference type="SMART" id="SM00852"/>
    </source>
</evidence>
<keyword evidence="5 7" id="KW-0501">Molybdenum cofactor biosynthesis</keyword>
<comment type="similarity">
    <text evidence="3 7">Belongs to the MoeA family.</text>
</comment>
<dbReference type="Gene3D" id="2.170.190.11">
    <property type="entry name" value="Molybdopterin biosynthesis moea protein, domain 3"/>
    <property type="match status" value="1"/>
</dbReference>
<dbReference type="InterPro" id="IPR036425">
    <property type="entry name" value="MoaB/Mog-like_dom_sf"/>
</dbReference>
<evidence type="ECO:0000256" key="4">
    <source>
        <dbReference type="ARBA" id="ARBA00022505"/>
    </source>
</evidence>
<dbReference type="EC" id="2.10.1.1" evidence="7"/>
<keyword evidence="4 7" id="KW-0500">Molybdenum</keyword>
<dbReference type="InterPro" id="IPR001453">
    <property type="entry name" value="MoaB/Mog_dom"/>
</dbReference>
<dbReference type="Gene3D" id="2.40.340.10">
    <property type="entry name" value="MoeA, C-terminal, domain IV"/>
    <property type="match status" value="1"/>
</dbReference>
<dbReference type="SUPFAM" id="SSF63882">
    <property type="entry name" value="MoeA N-terminal region -like"/>
    <property type="match status" value="1"/>
</dbReference>
<dbReference type="GO" id="GO:0061599">
    <property type="term" value="F:molybdopterin molybdotransferase activity"/>
    <property type="evidence" value="ECO:0007669"/>
    <property type="project" value="UniProtKB-UniRule"/>
</dbReference>
<dbReference type="OrthoDB" id="9804758at2"/>
<evidence type="ECO:0000256" key="6">
    <source>
        <dbReference type="ARBA" id="ARBA00047317"/>
    </source>
</evidence>
<evidence type="ECO:0000313" key="11">
    <source>
        <dbReference type="Proteomes" id="UP000295411"/>
    </source>
</evidence>
<evidence type="ECO:0000256" key="2">
    <source>
        <dbReference type="ARBA" id="ARBA00005046"/>
    </source>
</evidence>
<evidence type="ECO:0000256" key="1">
    <source>
        <dbReference type="ARBA" id="ARBA00002901"/>
    </source>
</evidence>
<dbReference type="SUPFAM" id="SSF53218">
    <property type="entry name" value="Molybdenum cofactor biosynthesis proteins"/>
    <property type="match status" value="1"/>
</dbReference>
<dbReference type="InterPro" id="IPR005110">
    <property type="entry name" value="MoeA_linker/N"/>
</dbReference>
<comment type="cofactor">
    <cofactor evidence="7">
        <name>Mg(2+)</name>
        <dbReference type="ChEBI" id="CHEBI:18420"/>
    </cofactor>
</comment>
<comment type="catalytic activity">
    <reaction evidence="6">
        <text>adenylyl-molybdopterin + molybdate = Mo-molybdopterin + AMP + H(+)</text>
        <dbReference type="Rhea" id="RHEA:35047"/>
        <dbReference type="ChEBI" id="CHEBI:15378"/>
        <dbReference type="ChEBI" id="CHEBI:36264"/>
        <dbReference type="ChEBI" id="CHEBI:62727"/>
        <dbReference type="ChEBI" id="CHEBI:71302"/>
        <dbReference type="ChEBI" id="CHEBI:456215"/>
        <dbReference type="EC" id="2.10.1.1"/>
    </reaction>
</comment>
<keyword evidence="11" id="KW-1185">Reference proteome</keyword>
<feature type="region of interest" description="Disordered" evidence="8">
    <location>
        <begin position="76"/>
        <end position="104"/>
    </location>
</feature>
<dbReference type="Pfam" id="PF03454">
    <property type="entry name" value="MoeA_C"/>
    <property type="match status" value="1"/>
</dbReference>
<dbReference type="SUPFAM" id="SSF63867">
    <property type="entry name" value="MoeA C-terminal domain-like"/>
    <property type="match status" value="1"/>
</dbReference>
<evidence type="ECO:0000256" key="3">
    <source>
        <dbReference type="ARBA" id="ARBA00010763"/>
    </source>
</evidence>
<dbReference type="GO" id="GO:0046872">
    <property type="term" value="F:metal ion binding"/>
    <property type="evidence" value="ECO:0007669"/>
    <property type="project" value="UniProtKB-UniRule"/>
</dbReference>
<comment type="pathway">
    <text evidence="2 7">Cofactor biosynthesis; molybdopterin biosynthesis.</text>
</comment>
<dbReference type="PANTHER" id="PTHR10192:SF5">
    <property type="entry name" value="GEPHYRIN"/>
    <property type="match status" value="1"/>
</dbReference>
<gene>
    <name evidence="10" type="ORF">E2F48_07395</name>
</gene>
<keyword evidence="7" id="KW-0460">Magnesium</keyword>
<dbReference type="AlphaFoldDB" id="A0A4R5U0A9"/>
<comment type="caution">
    <text evidence="10">The sequence shown here is derived from an EMBL/GenBank/DDBJ whole genome shotgun (WGS) entry which is preliminary data.</text>
</comment>
<dbReference type="Pfam" id="PF03453">
    <property type="entry name" value="MoeA_N"/>
    <property type="match status" value="1"/>
</dbReference>
<dbReference type="InterPro" id="IPR036135">
    <property type="entry name" value="MoeA_linker/N_sf"/>
</dbReference>
<evidence type="ECO:0000256" key="8">
    <source>
        <dbReference type="SAM" id="MobiDB-lite"/>
    </source>
</evidence>
<dbReference type="Pfam" id="PF00994">
    <property type="entry name" value="MoCF_biosynth"/>
    <property type="match status" value="1"/>
</dbReference>
<dbReference type="SMART" id="SM00852">
    <property type="entry name" value="MoCF_biosynth"/>
    <property type="match status" value="1"/>
</dbReference>
<dbReference type="Proteomes" id="UP000295411">
    <property type="component" value="Unassembled WGS sequence"/>
</dbReference>
<keyword evidence="7 10" id="KW-0808">Transferase</keyword>
<dbReference type="GO" id="GO:0005829">
    <property type="term" value="C:cytosol"/>
    <property type="evidence" value="ECO:0007669"/>
    <property type="project" value="TreeGrafter"/>
</dbReference>
<feature type="domain" description="MoaB/Mog" evidence="9">
    <location>
        <begin position="207"/>
        <end position="344"/>
    </location>
</feature>